<evidence type="ECO:0000313" key="7">
    <source>
        <dbReference type="Proteomes" id="UP000824262"/>
    </source>
</evidence>
<dbReference type="Proteomes" id="UP000824262">
    <property type="component" value="Unassembled WGS sequence"/>
</dbReference>
<dbReference type="InterPro" id="IPR005543">
    <property type="entry name" value="PASTA_dom"/>
</dbReference>
<dbReference type="AlphaFoldDB" id="A0A9D0ZDS3"/>
<keyword evidence="4" id="KW-1133">Transmembrane helix</keyword>
<dbReference type="Gene3D" id="3.40.710.10">
    <property type="entry name" value="DD-peptidase/beta-lactamase superfamily"/>
    <property type="match status" value="1"/>
</dbReference>
<accession>A0A9D0ZDS3</accession>
<dbReference type="CDD" id="cd06576">
    <property type="entry name" value="PASTA_Pbp2x-like_1"/>
    <property type="match status" value="1"/>
</dbReference>
<feature type="transmembrane region" description="Helical" evidence="4">
    <location>
        <begin position="21"/>
        <end position="41"/>
    </location>
</feature>
<dbReference type="PROSITE" id="PS51178">
    <property type="entry name" value="PASTA"/>
    <property type="match status" value="2"/>
</dbReference>
<dbReference type="PANTHER" id="PTHR30627:SF1">
    <property type="entry name" value="PEPTIDOGLYCAN D,D-TRANSPEPTIDASE FTSI"/>
    <property type="match status" value="1"/>
</dbReference>
<keyword evidence="4" id="KW-0812">Transmembrane</keyword>
<dbReference type="SUPFAM" id="SSF56519">
    <property type="entry name" value="Penicillin binding protein dimerisation domain"/>
    <property type="match status" value="1"/>
</dbReference>
<dbReference type="SMART" id="SM00740">
    <property type="entry name" value="PASTA"/>
    <property type="match status" value="2"/>
</dbReference>
<comment type="similarity">
    <text evidence="2">Belongs to the transpeptidase family.</text>
</comment>
<protein>
    <submittedName>
        <fullName evidence="6">PASTA domain-containing protein</fullName>
    </submittedName>
</protein>
<dbReference type="InterPro" id="IPR036138">
    <property type="entry name" value="PBP_dimer_sf"/>
</dbReference>
<dbReference type="GO" id="GO:0008658">
    <property type="term" value="F:penicillin binding"/>
    <property type="evidence" value="ECO:0007669"/>
    <property type="project" value="InterPro"/>
</dbReference>
<feature type="domain" description="PASTA" evidence="5">
    <location>
        <begin position="638"/>
        <end position="698"/>
    </location>
</feature>
<name>A0A9D0ZDS3_9FIRM</name>
<dbReference type="EMBL" id="DVGA01000041">
    <property type="protein sequence ID" value="HIQ78416.1"/>
    <property type="molecule type" value="Genomic_DNA"/>
</dbReference>
<dbReference type="Gene3D" id="3.30.10.20">
    <property type="match status" value="2"/>
</dbReference>
<proteinExistence type="inferred from homology"/>
<organism evidence="6 7">
    <name type="scientific">Candidatus Scatomorpha intestinavium</name>
    <dbReference type="NCBI Taxonomy" id="2840922"/>
    <lineage>
        <taxon>Bacteria</taxon>
        <taxon>Bacillati</taxon>
        <taxon>Bacillota</taxon>
        <taxon>Clostridia</taxon>
        <taxon>Eubacteriales</taxon>
        <taxon>Candidatus Scatomorpha</taxon>
    </lineage>
</organism>
<dbReference type="Pfam" id="PF00905">
    <property type="entry name" value="Transpeptidase"/>
    <property type="match status" value="1"/>
</dbReference>
<dbReference type="GO" id="GO:0005886">
    <property type="term" value="C:plasma membrane"/>
    <property type="evidence" value="ECO:0007669"/>
    <property type="project" value="TreeGrafter"/>
</dbReference>
<dbReference type="InterPro" id="IPR012338">
    <property type="entry name" value="Beta-lactam/transpept-like"/>
</dbReference>
<dbReference type="CDD" id="cd06577">
    <property type="entry name" value="PASTA_pknB"/>
    <property type="match status" value="1"/>
</dbReference>
<dbReference type="PANTHER" id="PTHR30627">
    <property type="entry name" value="PEPTIDOGLYCAN D,D-TRANSPEPTIDASE"/>
    <property type="match status" value="1"/>
</dbReference>
<reference evidence="6" key="1">
    <citation type="submission" date="2020-10" db="EMBL/GenBank/DDBJ databases">
        <authorList>
            <person name="Gilroy R."/>
        </authorList>
    </citation>
    <scope>NUCLEOTIDE SEQUENCE</scope>
    <source>
        <strain evidence="6">ChiBcolR7-354</strain>
    </source>
</reference>
<evidence type="ECO:0000256" key="4">
    <source>
        <dbReference type="SAM" id="Phobius"/>
    </source>
</evidence>
<evidence type="ECO:0000256" key="1">
    <source>
        <dbReference type="ARBA" id="ARBA00004370"/>
    </source>
</evidence>
<dbReference type="SUPFAM" id="SSF54184">
    <property type="entry name" value="Penicillin-binding protein 2x (pbp-2x), c-terminal domain"/>
    <property type="match status" value="2"/>
</dbReference>
<evidence type="ECO:0000259" key="5">
    <source>
        <dbReference type="PROSITE" id="PS51178"/>
    </source>
</evidence>
<keyword evidence="3 4" id="KW-0472">Membrane</keyword>
<sequence>MSEKNSERARRAPSRTMLRRTLFLLSVCGIAAFAVLILRLGKLQIVDHERYEQAAVEQQLRGAPISAARGTIYDRDGRILAMSASVDTIYLSPAEIAQAGEDPEAIADGLAEILGVDRERILQRAQNTSSWYEVVARKVEPEVAEQVRLFKEEGGYTGIKIEADTKRYYPYGSLAAHVIGFVGTDNTGLGGIEARYDEALAGEAGYALRTTTAAGTELLYTNFEDYVDAADGENVTLTIDAQIQYFVEKHLAQAIEDYDIQDGAAAICMEVDTGAILSMVSLGSFDLNDYQSISPEAMAEIDATAASEEERAELISAEQQRQWRNKAISDTYEPGSTFKIITLAMALEEGAASGSSSYYCGGAVNVIGRGTPVRCWKSGGHGSQTLTQAVQHSCNVAFVNIGLSVGEERFYDYAEAFGFIERTGDSSAQLTARTGIDLGGESGSIWWSEDVFCNPENFSQLAAASFGQTFNITPLQLVTAVSACVNGGYLMQPHLVESITDAAGNVISEADNTPLRQVISGETSRQVCEILEQVVGDPNDGTGRNAAVAGYRIGGKTGTSTKTTEEIAGNKEYIVSFIGVAPADDPEIALLVLLDNPSSESGVYISGGQMAAPVVGKMLADILPSMGIEPDYTAEELEAMDRAVPDLTGMSLADARYALSQAGLSSRVVGSGETVSSQLPAANSVIASGSEVIIYAGSEPAAGAVSLPDLRGMSYSEARDALALYGLFLNTDSSVTDAAGQAVSAQDISPGTEIERGGVVTVTLVDADDSMLGEY</sequence>
<dbReference type="InterPro" id="IPR005311">
    <property type="entry name" value="PBP_dimer"/>
</dbReference>
<evidence type="ECO:0000256" key="2">
    <source>
        <dbReference type="ARBA" id="ARBA00007171"/>
    </source>
</evidence>
<comment type="caution">
    <text evidence="6">The sequence shown here is derived from an EMBL/GenBank/DDBJ whole genome shotgun (WGS) entry which is preliminary data.</text>
</comment>
<reference evidence="6" key="2">
    <citation type="journal article" date="2021" name="PeerJ">
        <title>Extensive microbial diversity within the chicken gut microbiome revealed by metagenomics and culture.</title>
        <authorList>
            <person name="Gilroy R."/>
            <person name="Ravi A."/>
            <person name="Getino M."/>
            <person name="Pursley I."/>
            <person name="Horton D.L."/>
            <person name="Alikhan N.F."/>
            <person name="Baker D."/>
            <person name="Gharbi K."/>
            <person name="Hall N."/>
            <person name="Watson M."/>
            <person name="Adriaenssens E.M."/>
            <person name="Foster-Nyarko E."/>
            <person name="Jarju S."/>
            <person name="Secka A."/>
            <person name="Antonio M."/>
            <person name="Oren A."/>
            <person name="Chaudhuri R.R."/>
            <person name="La Ragione R."/>
            <person name="Hildebrand F."/>
            <person name="Pallen M.J."/>
        </authorList>
    </citation>
    <scope>NUCLEOTIDE SEQUENCE</scope>
    <source>
        <strain evidence="6">ChiBcolR7-354</strain>
    </source>
</reference>
<dbReference type="Gene3D" id="3.90.1310.10">
    <property type="entry name" value="Penicillin-binding protein 2a (Domain 2)"/>
    <property type="match status" value="1"/>
</dbReference>
<dbReference type="InterPro" id="IPR001460">
    <property type="entry name" value="PCN-bd_Tpept"/>
</dbReference>
<evidence type="ECO:0000256" key="3">
    <source>
        <dbReference type="ARBA" id="ARBA00023136"/>
    </source>
</evidence>
<dbReference type="Pfam" id="PF03793">
    <property type="entry name" value="PASTA"/>
    <property type="match status" value="2"/>
</dbReference>
<evidence type="ECO:0000313" key="6">
    <source>
        <dbReference type="EMBL" id="HIQ78416.1"/>
    </source>
</evidence>
<dbReference type="Pfam" id="PF03717">
    <property type="entry name" value="PBP_dimer"/>
    <property type="match status" value="1"/>
</dbReference>
<dbReference type="InterPro" id="IPR050515">
    <property type="entry name" value="Beta-lactam/transpept"/>
</dbReference>
<comment type="subcellular location">
    <subcellularLocation>
        <location evidence="1">Membrane</location>
    </subcellularLocation>
</comment>
<gene>
    <name evidence="6" type="ORF">IAB77_04060</name>
</gene>
<feature type="domain" description="PASTA" evidence="5">
    <location>
        <begin position="703"/>
        <end position="766"/>
    </location>
</feature>
<dbReference type="GO" id="GO:0071555">
    <property type="term" value="P:cell wall organization"/>
    <property type="evidence" value="ECO:0007669"/>
    <property type="project" value="TreeGrafter"/>
</dbReference>
<dbReference type="SUPFAM" id="SSF56601">
    <property type="entry name" value="beta-lactamase/transpeptidase-like"/>
    <property type="match status" value="1"/>
</dbReference>